<organism evidence="3 4">
    <name type="scientific">Fictibacillus phosphorivorans</name>
    <dbReference type="NCBI Taxonomy" id="1221500"/>
    <lineage>
        <taxon>Bacteria</taxon>
        <taxon>Bacillati</taxon>
        <taxon>Bacillota</taxon>
        <taxon>Bacilli</taxon>
        <taxon>Bacillales</taxon>
        <taxon>Fictibacillaceae</taxon>
        <taxon>Fictibacillus</taxon>
    </lineage>
</organism>
<comment type="caution">
    <text evidence="3">The sequence shown here is derived from an EMBL/GenBank/DDBJ whole genome shotgun (WGS) entry which is preliminary data.</text>
</comment>
<dbReference type="SMART" id="SM00257">
    <property type="entry name" value="LysM"/>
    <property type="match status" value="1"/>
</dbReference>
<dbReference type="Pfam" id="PF01476">
    <property type="entry name" value="LysM"/>
    <property type="match status" value="1"/>
</dbReference>
<reference evidence="4" key="1">
    <citation type="submission" date="2016-01" db="EMBL/GenBank/DDBJ databases">
        <title>Draft genome of Chromobacterium sp. F49.</title>
        <authorList>
            <person name="Hong K.W."/>
        </authorList>
    </citation>
    <scope>NUCLEOTIDE SEQUENCE [LARGE SCALE GENOMIC DNA]</scope>
    <source>
        <strain evidence="4">P7IIIA</strain>
    </source>
</reference>
<dbReference type="InterPro" id="IPR018392">
    <property type="entry name" value="LysM"/>
</dbReference>
<dbReference type="AlphaFoldDB" id="A0A165NP76"/>
<evidence type="ECO:0000313" key="3">
    <source>
        <dbReference type="EMBL" id="KZE66992.1"/>
    </source>
</evidence>
<gene>
    <name evidence="3" type="ORF">AWM68_19825</name>
</gene>
<dbReference type="EMBL" id="LRFC01000014">
    <property type="protein sequence ID" value="KZE66992.1"/>
    <property type="molecule type" value="Genomic_DNA"/>
</dbReference>
<dbReference type="Proteomes" id="UP000076567">
    <property type="component" value="Unassembled WGS sequence"/>
</dbReference>
<evidence type="ECO:0000313" key="4">
    <source>
        <dbReference type="Proteomes" id="UP000076567"/>
    </source>
</evidence>
<evidence type="ECO:0000256" key="1">
    <source>
        <dbReference type="SAM" id="MobiDB-lite"/>
    </source>
</evidence>
<dbReference type="PROSITE" id="PS51782">
    <property type="entry name" value="LYSM"/>
    <property type="match status" value="1"/>
</dbReference>
<feature type="region of interest" description="Disordered" evidence="1">
    <location>
        <begin position="121"/>
        <end position="143"/>
    </location>
</feature>
<feature type="compositionally biased region" description="Basic residues" evidence="1">
    <location>
        <begin position="134"/>
        <end position="143"/>
    </location>
</feature>
<feature type="domain" description="LysM" evidence="2">
    <location>
        <begin position="149"/>
        <end position="192"/>
    </location>
</feature>
<dbReference type="Gene3D" id="3.10.350.10">
    <property type="entry name" value="LysM domain"/>
    <property type="match status" value="1"/>
</dbReference>
<dbReference type="RefSeq" id="WP_066240166.1">
    <property type="nucleotide sequence ID" value="NZ_LRFC01000014.1"/>
</dbReference>
<dbReference type="CDD" id="cd00118">
    <property type="entry name" value="LysM"/>
    <property type="match status" value="1"/>
</dbReference>
<sequence length="193" mass="21723">MAKLGNVSLHIEKEGESHKIEATMYAVEKGEPFTDHVAKRPSEFSISGYILSNSWENSMAQLKSMMEKGEITKYVGKMVAQDVIITDISGDHDSSVANGAAIKISLRRIRITKTAWIKANPQEKATRKPVSNTGKKKPISKTPRKSTAVYHVIRKGQTYWYLFKKYGTSIQQLRSWNNWPDTKIPIGGKARVK</sequence>
<dbReference type="Pfam" id="PF21821">
    <property type="entry name" value="Dit_like"/>
    <property type="match status" value="1"/>
</dbReference>
<accession>A0A165NP76</accession>
<evidence type="ECO:0000259" key="2">
    <source>
        <dbReference type="PROSITE" id="PS51782"/>
    </source>
</evidence>
<dbReference type="InterPro" id="IPR036779">
    <property type="entry name" value="LysM_dom_sf"/>
</dbReference>
<dbReference type="InterPro" id="IPR048494">
    <property type="entry name" value="Dit-like_N"/>
</dbReference>
<name>A0A165NP76_9BACL</name>
<dbReference type="SUPFAM" id="SSF54106">
    <property type="entry name" value="LysM domain"/>
    <property type="match status" value="1"/>
</dbReference>
<protein>
    <recommendedName>
        <fullName evidence="2">LysM domain-containing protein</fullName>
    </recommendedName>
</protein>
<keyword evidence="4" id="KW-1185">Reference proteome</keyword>
<proteinExistence type="predicted"/>